<evidence type="ECO:0000313" key="5">
    <source>
        <dbReference type="EMBL" id="GAG59022.1"/>
    </source>
</evidence>
<feature type="domain" description="CBS" evidence="4">
    <location>
        <begin position="47"/>
        <end position="106"/>
    </location>
</feature>
<comment type="caution">
    <text evidence="5">The sequence shown here is derived from an EMBL/GenBank/DDBJ whole genome shotgun (WGS) entry which is preliminary data.</text>
</comment>
<dbReference type="AlphaFoldDB" id="X0ZLS9"/>
<evidence type="ECO:0000256" key="2">
    <source>
        <dbReference type="ARBA" id="ARBA00023122"/>
    </source>
</evidence>
<gene>
    <name evidence="5" type="ORF">S01H4_17085</name>
</gene>
<evidence type="ECO:0000259" key="4">
    <source>
        <dbReference type="PROSITE" id="PS51371"/>
    </source>
</evidence>
<accession>X0ZLS9</accession>
<dbReference type="Gene3D" id="3.10.580.10">
    <property type="entry name" value="CBS-domain"/>
    <property type="match status" value="1"/>
</dbReference>
<keyword evidence="1" id="KW-0677">Repeat</keyword>
<feature type="region of interest" description="Disordered" evidence="3">
    <location>
        <begin position="1"/>
        <end position="23"/>
    </location>
</feature>
<dbReference type="SUPFAM" id="SSF54631">
    <property type="entry name" value="CBS-domain pair"/>
    <property type="match status" value="1"/>
</dbReference>
<dbReference type="InterPro" id="IPR046342">
    <property type="entry name" value="CBS_dom_sf"/>
</dbReference>
<dbReference type="Gene3D" id="3.90.1280.20">
    <property type="match status" value="1"/>
</dbReference>
<evidence type="ECO:0000256" key="3">
    <source>
        <dbReference type="SAM" id="MobiDB-lite"/>
    </source>
</evidence>
<proteinExistence type="predicted"/>
<feature type="non-terminal residue" evidence="5">
    <location>
        <position position="159"/>
    </location>
</feature>
<organism evidence="5">
    <name type="scientific">marine sediment metagenome</name>
    <dbReference type="NCBI Taxonomy" id="412755"/>
    <lineage>
        <taxon>unclassified sequences</taxon>
        <taxon>metagenomes</taxon>
        <taxon>ecological metagenomes</taxon>
    </lineage>
</organism>
<protein>
    <recommendedName>
        <fullName evidence="4">CBS domain-containing protein</fullName>
    </recommendedName>
</protein>
<dbReference type="EMBL" id="BART01007514">
    <property type="protein sequence ID" value="GAG59022.1"/>
    <property type="molecule type" value="Genomic_DNA"/>
</dbReference>
<dbReference type="PANTHER" id="PTHR22777:SF17">
    <property type="entry name" value="UPF0053 PROTEIN SLL0260"/>
    <property type="match status" value="1"/>
</dbReference>
<dbReference type="CDD" id="cd04590">
    <property type="entry name" value="CBS_pair_CorC_HlyC_assoc"/>
    <property type="match status" value="1"/>
</dbReference>
<dbReference type="InterPro" id="IPR044751">
    <property type="entry name" value="Ion_transp-like_CBS"/>
</dbReference>
<dbReference type="PROSITE" id="PS51371">
    <property type="entry name" value="CBS"/>
    <property type="match status" value="2"/>
</dbReference>
<reference evidence="5" key="1">
    <citation type="journal article" date="2014" name="Front. Microbiol.">
        <title>High frequency of phylogenetically diverse reductive dehalogenase-homologous genes in deep subseafloor sedimentary metagenomes.</title>
        <authorList>
            <person name="Kawai M."/>
            <person name="Futagami T."/>
            <person name="Toyoda A."/>
            <person name="Takaki Y."/>
            <person name="Nishi S."/>
            <person name="Hori S."/>
            <person name="Arai W."/>
            <person name="Tsubouchi T."/>
            <person name="Morono Y."/>
            <person name="Uchiyama I."/>
            <person name="Ito T."/>
            <person name="Fujiyama A."/>
            <person name="Inagaki F."/>
            <person name="Takami H."/>
        </authorList>
    </citation>
    <scope>NUCLEOTIDE SEQUENCE</scope>
    <source>
        <strain evidence="5">Expedition CK06-06</strain>
    </source>
</reference>
<dbReference type="PANTHER" id="PTHR22777">
    <property type="entry name" value="HEMOLYSIN-RELATED"/>
    <property type="match status" value="1"/>
</dbReference>
<feature type="domain" description="CBS" evidence="4">
    <location>
        <begin position="111"/>
        <end position="159"/>
    </location>
</feature>
<name>X0ZLS9_9ZZZZ</name>
<dbReference type="Pfam" id="PF00571">
    <property type="entry name" value="CBS"/>
    <property type="match status" value="2"/>
</dbReference>
<sequence>MDTADMDEDTFKSMVDTGSRHGNIEPSERDLIHRVFRLDDIEISRIMTPKDKIITLVDSCTEKGFLDIIKNEKHSRYPVYSKTVDNIIGFIHAKDLLRIKPKKTDFSIRSLIRKPALVYTDNNALSVFLLLKKNKIHIAVVKDRNEKTAGIITMEDILE</sequence>
<dbReference type="InterPro" id="IPR000644">
    <property type="entry name" value="CBS_dom"/>
</dbReference>
<evidence type="ECO:0000256" key="1">
    <source>
        <dbReference type="ARBA" id="ARBA00022737"/>
    </source>
</evidence>
<keyword evidence="2" id="KW-0129">CBS domain</keyword>